<keyword evidence="7" id="KW-0472">Membrane</keyword>
<keyword evidence="6" id="KW-1133">Transmembrane helix</keyword>
<reference evidence="9" key="1">
    <citation type="submission" date="2023-08" db="EMBL/GenBank/DDBJ databases">
        <authorList>
            <person name="Alioto T."/>
            <person name="Alioto T."/>
            <person name="Gomez Garrido J."/>
        </authorList>
    </citation>
    <scope>NUCLEOTIDE SEQUENCE</scope>
</reference>
<dbReference type="Pfam" id="PF01697">
    <property type="entry name" value="Glyco_transf_92"/>
    <property type="match status" value="1"/>
</dbReference>
<dbReference type="EMBL" id="OY660873">
    <property type="protein sequence ID" value="CAJ1066322.1"/>
    <property type="molecule type" value="Genomic_DNA"/>
</dbReference>
<gene>
    <name evidence="9" type="ORF">XNOV1_A040322</name>
</gene>
<comment type="similarity">
    <text evidence="2 8">Belongs to the glycosyltransferase 92 family.</text>
</comment>
<dbReference type="PANTHER" id="PTHR21461">
    <property type="entry name" value="GLYCOSYLTRANSFERASE FAMILY 92 PROTEIN"/>
    <property type="match status" value="1"/>
</dbReference>
<evidence type="ECO:0000256" key="2">
    <source>
        <dbReference type="ARBA" id="ARBA00007647"/>
    </source>
</evidence>
<dbReference type="GO" id="GO:0016020">
    <property type="term" value="C:membrane"/>
    <property type="evidence" value="ECO:0007669"/>
    <property type="project" value="UniProtKB-SubCell"/>
</dbReference>
<comment type="subcellular location">
    <subcellularLocation>
        <location evidence="1">Membrane</location>
        <topology evidence="1">Single-pass membrane protein</topology>
    </subcellularLocation>
</comment>
<keyword evidence="3 8" id="KW-0328">Glycosyltransferase</keyword>
<evidence type="ECO:0000256" key="3">
    <source>
        <dbReference type="ARBA" id="ARBA00022676"/>
    </source>
</evidence>
<evidence type="ECO:0000256" key="5">
    <source>
        <dbReference type="ARBA" id="ARBA00022692"/>
    </source>
</evidence>
<evidence type="ECO:0000313" key="9">
    <source>
        <dbReference type="EMBL" id="CAJ1066322.1"/>
    </source>
</evidence>
<evidence type="ECO:0000256" key="7">
    <source>
        <dbReference type="ARBA" id="ARBA00023136"/>
    </source>
</evidence>
<keyword evidence="4 8" id="KW-0808">Transferase</keyword>
<dbReference type="GO" id="GO:0016757">
    <property type="term" value="F:glycosyltransferase activity"/>
    <property type="evidence" value="ECO:0007669"/>
    <property type="project" value="UniProtKB-UniRule"/>
</dbReference>
<evidence type="ECO:0000256" key="1">
    <source>
        <dbReference type="ARBA" id="ARBA00004167"/>
    </source>
</evidence>
<dbReference type="AlphaFoldDB" id="A0AAV1FXG7"/>
<keyword evidence="5" id="KW-0812">Transmembrane</keyword>
<accession>A0AAV1FXG7</accession>
<evidence type="ECO:0000256" key="6">
    <source>
        <dbReference type="ARBA" id="ARBA00022989"/>
    </source>
</evidence>
<organism evidence="9 10">
    <name type="scientific">Xyrichtys novacula</name>
    <name type="common">Pearly razorfish</name>
    <name type="synonym">Hemipteronotus novacula</name>
    <dbReference type="NCBI Taxonomy" id="13765"/>
    <lineage>
        <taxon>Eukaryota</taxon>
        <taxon>Metazoa</taxon>
        <taxon>Chordata</taxon>
        <taxon>Craniata</taxon>
        <taxon>Vertebrata</taxon>
        <taxon>Euteleostomi</taxon>
        <taxon>Actinopterygii</taxon>
        <taxon>Neopterygii</taxon>
        <taxon>Teleostei</taxon>
        <taxon>Neoteleostei</taxon>
        <taxon>Acanthomorphata</taxon>
        <taxon>Eupercaria</taxon>
        <taxon>Labriformes</taxon>
        <taxon>Labridae</taxon>
        <taxon>Xyrichtys</taxon>
    </lineage>
</organism>
<sequence>MSASPAPPSENPSELVNFYNHTLSSCLDQLAPIRTKYITFKHSAPWYTSELRRMKAHGCQLEQLCKKTNLNVHRQAYAHHLHRYNDAIKSSSFNPKVLFSTVNKLLKPYVSLEQRFLRVKGTKTLLVSAYQEHRTGKKGVSKESWVPSPTDLTHWAHFLLLCYQVRVNAVALRSQRASYVCSLCCHGKLYITEGLQRIHQDHFGFAYGMAHILCDLPLHCKTASYIAVTSAAASAENNVTEFFEVRNQEAKSGSFPYNFTTCFSTMFNFNNLLQLVQSLEMLQLLGVDRVVIYKTSYSPEVKHLLNYYIQKGYVEVIDWPMIRYLNVSQSWRPDLSPGDIHYYGQIAALNDCVYRYMYKSKYVALHDPDELILPQSVNSWLELLPLLEKRYGKDKCYKFENNVFHNNIMLPPPSFQTLPPESRWQKVSGVNILAHLYREPVNGSNVALTNFKIIVNPRVVFEATVHGLLSPGGICYMVDRKVARMYHTRQPMQKGLKPEQLIYDGRLLNYSPQLTSAVNTVLTESGLLPQDSVV</sequence>
<protein>
    <recommendedName>
        <fullName evidence="8">Glycosyltransferase family 92 protein</fullName>
        <ecNumber evidence="8">2.4.1.-</ecNumber>
    </recommendedName>
</protein>
<evidence type="ECO:0000313" key="10">
    <source>
        <dbReference type="Proteomes" id="UP001178508"/>
    </source>
</evidence>
<evidence type="ECO:0000256" key="8">
    <source>
        <dbReference type="RuleBase" id="RU366017"/>
    </source>
</evidence>
<keyword evidence="10" id="KW-1185">Reference proteome</keyword>
<evidence type="ECO:0000256" key="4">
    <source>
        <dbReference type="ARBA" id="ARBA00022679"/>
    </source>
</evidence>
<proteinExistence type="inferred from homology"/>
<name>A0AAV1FXG7_XYRNO</name>
<dbReference type="PANTHER" id="PTHR21461:SF52">
    <property type="entry name" value="GLYCOSYLTRANSFERASE FAMILY 92 PROTEIN"/>
    <property type="match status" value="1"/>
</dbReference>
<dbReference type="Proteomes" id="UP001178508">
    <property type="component" value="Chromosome 10"/>
</dbReference>
<dbReference type="EC" id="2.4.1.-" evidence="8"/>
<dbReference type="InterPro" id="IPR008166">
    <property type="entry name" value="Glyco_transf_92"/>
</dbReference>
<dbReference type="GO" id="GO:0005737">
    <property type="term" value="C:cytoplasm"/>
    <property type="evidence" value="ECO:0007669"/>
    <property type="project" value="TreeGrafter"/>
</dbReference>